<protein>
    <recommendedName>
        <fullName evidence="3">PEGA domain-containing protein</fullName>
    </recommendedName>
</protein>
<keyword evidence="2" id="KW-1185">Reference proteome</keyword>
<evidence type="ECO:0000313" key="1">
    <source>
        <dbReference type="EMBL" id="KYG60983.1"/>
    </source>
</evidence>
<evidence type="ECO:0008006" key="3">
    <source>
        <dbReference type="Google" id="ProtNLM"/>
    </source>
</evidence>
<dbReference type="OrthoDB" id="5294713at2"/>
<organism evidence="1 2">
    <name type="scientific">Bdellovibrio bacteriovorus</name>
    <dbReference type="NCBI Taxonomy" id="959"/>
    <lineage>
        <taxon>Bacteria</taxon>
        <taxon>Pseudomonadati</taxon>
        <taxon>Bdellovibrionota</taxon>
        <taxon>Bdellovibrionia</taxon>
        <taxon>Bdellovibrionales</taxon>
        <taxon>Pseudobdellovibrionaceae</taxon>
        <taxon>Bdellovibrio</taxon>
    </lineage>
</organism>
<sequence length="104" mass="12113">MTWFKTLRELLSFTTKSPCLCMVITEQEGAEIWVNDKNTHMVTPKAITVPRNTEVKITLRLIGHYEHTAMVKSGHHLSYYHTKLQRVPLRLISNDSFEDSVELR</sequence>
<dbReference type="AlphaFoldDB" id="A0A150WDE1"/>
<dbReference type="RefSeq" id="WP_061836878.1">
    <property type="nucleotide sequence ID" value="NZ_LUKE01000008.1"/>
</dbReference>
<dbReference type="EMBL" id="LUKE01000008">
    <property type="protein sequence ID" value="KYG60983.1"/>
    <property type="molecule type" value="Genomic_DNA"/>
</dbReference>
<gene>
    <name evidence="1" type="ORF">AZI86_18910</name>
</gene>
<evidence type="ECO:0000313" key="2">
    <source>
        <dbReference type="Proteomes" id="UP000075320"/>
    </source>
</evidence>
<dbReference type="Proteomes" id="UP000075320">
    <property type="component" value="Unassembled WGS sequence"/>
</dbReference>
<reference evidence="1 2" key="1">
    <citation type="submission" date="2016-03" db="EMBL/GenBank/DDBJ databases">
        <authorList>
            <person name="Ploux O."/>
        </authorList>
    </citation>
    <scope>NUCLEOTIDE SEQUENCE [LARGE SCALE GENOMIC DNA]</scope>
    <source>
        <strain evidence="1 2">R0</strain>
    </source>
</reference>
<comment type="caution">
    <text evidence="1">The sequence shown here is derived from an EMBL/GenBank/DDBJ whole genome shotgun (WGS) entry which is preliminary data.</text>
</comment>
<name>A0A150WDE1_BDEBC</name>
<accession>A0A150WDE1</accession>
<proteinExistence type="predicted"/>